<dbReference type="Proteomes" id="UP000820669">
    <property type="component" value="Unassembled WGS sequence"/>
</dbReference>
<evidence type="ECO:0000313" key="1">
    <source>
        <dbReference type="EMBL" id="NMH98905.1"/>
    </source>
</evidence>
<sequence>MTADEQEINREYARKRIWDDSAEGITVHDPDPVTHSQEAMRVLMEHGVDAYQAYLAGEAHRAG</sequence>
<proteinExistence type="predicted"/>
<keyword evidence="2" id="KW-1185">Reference proteome</keyword>
<organism evidence="1 2">
    <name type="scientific">Pseudonocardia acidicola</name>
    <dbReference type="NCBI Taxonomy" id="2724939"/>
    <lineage>
        <taxon>Bacteria</taxon>
        <taxon>Bacillati</taxon>
        <taxon>Actinomycetota</taxon>
        <taxon>Actinomycetes</taxon>
        <taxon>Pseudonocardiales</taxon>
        <taxon>Pseudonocardiaceae</taxon>
        <taxon>Pseudonocardia</taxon>
    </lineage>
</organism>
<gene>
    <name evidence="1" type="ORF">HF526_16550</name>
</gene>
<dbReference type="RefSeq" id="WP_169382342.1">
    <property type="nucleotide sequence ID" value="NZ_JAAXLA010000028.1"/>
</dbReference>
<evidence type="ECO:0000313" key="2">
    <source>
        <dbReference type="Proteomes" id="UP000820669"/>
    </source>
</evidence>
<reference evidence="1 2" key="1">
    <citation type="submission" date="2020-04" db="EMBL/GenBank/DDBJ databases">
        <authorList>
            <person name="Klaysubun C."/>
            <person name="Duangmal K."/>
            <person name="Lipun K."/>
        </authorList>
    </citation>
    <scope>NUCLEOTIDE SEQUENCE [LARGE SCALE GENOMIC DNA]</scope>
    <source>
        <strain evidence="1 2">K10HN5</strain>
    </source>
</reference>
<protein>
    <submittedName>
        <fullName evidence="1">Uncharacterized protein</fullName>
    </submittedName>
</protein>
<name>A0ABX1SBH4_9PSEU</name>
<comment type="caution">
    <text evidence="1">The sequence shown here is derived from an EMBL/GenBank/DDBJ whole genome shotgun (WGS) entry which is preliminary data.</text>
</comment>
<dbReference type="EMBL" id="JAAXLA010000028">
    <property type="protein sequence ID" value="NMH98905.1"/>
    <property type="molecule type" value="Genomic_DNA"/>
</dbReference>
<accession>A0ABX1SBH4</accession>